<reference evidence="2 3" key="1">
    <citation type="submission" date="2019-08" db="EMBL/GenBank/DDBJ databases">
        <title>Archangium and Cystobacter genomes.</title>
        <authorList>
            <person name="Chen I.-C.K."/>
            <person name="Wielgoss S."/>
        </authorList>
    </citation>
    <scope>NUCLEOTIDE SEQUENCE [LARGE SCALE GENOMIC DNA]</scope>
    <source>
        <strain evidence="2 3">Cbm 6</strain>
    </source>
</reference>
<dbReference type="Proteomes" id="UP001611383">
    <property type="component" value="Chromosome"/>
</dbReference>
<name>A0ABY9XCH5_9BACT</name>
<dbReference type="InterPro" id="IPR004027">
    <property type="entry name" value="SEC_C_motif"/>
</dbReference>
<sequence>MFQRVLDSLPPIPVPRKDRPGRNDPCWCGSGVKYKRCHLRRDTHGE</sequence>
<proteinExistence type="predicted"/>
<keyword evidence="3" id="KW-1185">Reference proteome</keyword>
<dbReference type="Gene3D" id="3.10.450.50">
    <property type="match status" value="1"/>
</dbReference>
<organism evidence="2 3">
    <name type="scientific">Archangium minus</name>
    <dbReference type="NCBI Taxonomy" id="83450"/>
    <lineage>
        <taxon>Bacteria</taxon>
        <taxon>Pseudomonadati</taxon>
        <taxon>Myxococcota</taxon>
        <taxon>Myxococcia</taxon>
        <taxon>Myxococcales</taxon>
        <taxon>Cystobacterineae</taxon>
        <taxon>Archangiaceae</taxon>
        <taxon>Archangium</taxon>
    </lineage>
</organism>
<dbReference type="EMBL" id="CP043494">
    <property type="protein sequence ID" value="WNG53043.1"/>
    <property type="molecule type" value="Genomic_DNA"/>
</dbReference>
<gene>
    <name evidence="2" type="ORF">F0U60_50875</name>
</gene>
<evidence type="ECO:0008006" key="4">
    <source>
        <dbReference type="Google" id="ProtNLM"/>
    </source>
</evidence>
<dbReference type="Pfam" id="PF02810">
    <property type="entry name" value="SEC-C"/>
    <property type="match status" value="1"/>
</dbReference>
<evidence type="ECO:0000313" key="2">
    <source>
        <dbReference type="EMBL" id="WNG53043.1"/>
    </source>
</evidence>
<feature type="region of interest" description="Disordered" evidence="1">
    <location>
        <begin position="1"/>
        <end position="24"/>
    </location>
</feature>
<protein>
    <recommendedName>
        <fullName evidence="4">Methionine aminopeptidase</fullName>
    </recommendedName>
</protein>
<accession>A0ABY9XCH5</accession>
<evidence type="ECO:0000313" key="3">
    <source>
        <dbReference type="Proteomes" id="UP001611383"/>
    </source>
</evidence>
<evidence type="ECO:0000256" key="1">
    <source>
        <dbReference type="SAM" id="MobiDB-lite"/>
    </source>
</evidence>
<dbReference type="SUPFAM" id="SSF103642">
    <property type="entry name" value="Sec-C motif"/>
    <property type="match status" value="1"/>
</dbReference>